<accession>A0A9N9T4X1</accession>
<dbReference type="InterPro" id="IPR000719">
    <property type="entry name" value="Prot_kinase_dom"/>
</dbReference>
<dbReference type="PROSITE" id="PS50011">
    <property type="entry name" value="PROTEIN_KINASE_DOM"/>
    <property type="match status" value="1"/>
</dbReference>
<dbReference type="EMBL" id="OU898281">
    <property type="protein sequence ID" value="CAG9835704.1"/>
    <property type="molecule type" value="Genomic_DNA"/>
</dbReference>
<evidence type="ECO:0000256" key="4">
    <source>
        <dbReference type="ARBA" id="ARBA00022840"/>
    </source>
</evidence>
<evidence type="ECO:0000313" key="13">
    <source>
        <dbReference type="Proteomes" id="UP001153709"/>
    </source>
</evidence>
<organism evidence="12 13">
    <name type="scientific">Diabrotica balteata</name>
    <name type="common">Banded cucumber beetle</name>
    <dbReference type="NCBI Taxonomy" id="107213"/>
    <lineage>
        <taxon>Eukaryota</taxon>
        <taxon>Metazoa</taxon>
        <taxon>Ecdysozoa</taxon>
        <taxon>Arthropoda</taxon>
        <taxon>Hexapoda</taxon>
        <taxon>Insecta</taxon>
        <taxon>Pterygota</taxon>
        <taxon>Neoptera</taxon>
        <taxon>Endopterygota</taxon>
        <taxon>Coleoptera</taxon>
        <taxon>Polyphaga</taxon>
        <taxon>Cucujiformia</taxon>
        <taxon>Chrysomeloidea</taxon>
        <taxon>Chrysomelidae</taxon>
        <taxon>Galerucinae</taxon>
        <taxon>Diabroticina</taxon>
        <taxon>Diabroticites</taxon>
        <taxon>Diabrotica</taxon>
    </lineage>
</organism>
<dbReference type="GO" id="GO:0004674">
    <property type="term" value="F:protein serine/threonine kinase activity"/>
    <property type="evidence" value="ECO:0007669"/>
    <property type="project" value="UniProtKB-EC"/>
</dbReference>
<feature type="domain" description="Doublecortin" evidence="11">
    <location>
        <begin position="55"/>
        <end position="141"/>
    </location>
</feature>
<dbReference type="GO" id="GO:0035556">
    <property type="term" value="P:intracellular signal transduction"/>
    <property type="evidence" value="ECO:0007669"/>
    <property type="project" value="InterPro"/>
</dbReference>
<dbReference type="SMART" id="SM00537">
    <property type="entry name" value="DCX"/>
    <property type="match status" value="2"/>
</dbReference>
<feature type="region of interest" description="Disordered" evidence="9">
    <location>
        <begin position="190"/>
        <end position="224"/>
    </location>
</feature>
<dbReference type="PROSITE" id="PS00107">
    <property type="entry name" value="PROTEIN_KINASE_ATP"/>
    <property type="match status" value="1"/>
</dbReference>
<feature type="compositionally biased region" description="Basic and acidic residues" evidence="9">
    <location>
        <begin position="191"/>
        <end position="224"/>
    </location>
</feature>
<keyword evidence="3 8" id="KW-0547">Nucleotide-binding</keyword>
<dbReference type="Proteomes" id="UP001153709">
    <property type="component" value="Chromosome 6"/>
</dbReference>
<dbReference type="InterPro" id="IPR008271">
    <property type="entry name" value="Ser/Thr_kinase_AS"/>
</dbReference>
<dbReference type="FunFam" id="1.10.510.10:FF:000066">
    <property type="entry name" value="Serine/threonine-protein kinase DCLK1 isoform 2"/>
    <property type="match status" value="1"/>
</dbReference>
<dbReference type="SUPFAM" id="SSF56112">
    <property type="entry name" value="Protein kinase-like (PK-like)"/>
    <property type="match status" value="1"/>
</dbReference>
<dbReference type="EC" id="2.7.11.1" evidence="2"/>
<dbReference type="GO" id="GO:0005524">
    <property type="term" value="F:ATP binding"/>
    <property type="evidence" value="ECO:0007669"/>
    <property type="project" value="UniProtKB-UniRule"/>
</dbReference>
<keyword evidence="4 8" id="KW-0067">ATP-binding</keyword>
<gene>
    <name evidence="12" type="ORF">DIABBA_LOCUS8872</name>
</gene>
<feature type="binding site" evidence="8">
    <location>
        <position position="446"/>
    </location>
    <ligand>
        <name>ATP</name>
        <dbReference type="ChEBI" id="CHEBI:30616"/>
    </ligand>
</feature>
<dbReference type="Pfam" id="PF03607">
    <property type="entry name" value="DCX"/>
    <property type="match status" value="2"/>
</dbReference>
<dbReference type="Gene3D" id="1.10.510.10">
    <property type="entry name" value="Transferase(Phosphotransferase) domain 1"/>
    <property type="match status" value="1"/>
</dbReference>
<evidence type="ECO:0000256" key="5">
    <source>
        <dbReference type="ARBA" id="ARBA00031092"/>
    </source>
</evidence>
<evidence type="ECO:0000259" key="11">
    <source>
        <dbReference type="PROSITE" id="PS50309"/>
    </source>
</evidence>
<comment type="catalytic activity">
    <reaction evidence="7">
        <text>L-seryl-[protein] + ATP = O-phospho-L-seryl-[protein] + ADP + H(+)</text>
        <dbReference type="Rhea" id="RHEA:17989"/>
        <dbReference type="Rhea" id="RHEA-COMP:9863"/>
        <dbReference type="Rhea" id="RHEA-COMP:11604"/>
        <dbReference type="ChEBI" id="CHEBI:15378"/>
        <dbReference type="ChEBI" id="CHEBI:29999"/>
        <dbReference type="ChEBI" id="CHEBI:30616"/>
        <dbReference type="ChEBI" id="CHEBI:83421"/>
        <dbReference type="ChEBI" id="CHEBI:456216"/>
        <dbReference type="EC" id="2.7.11.1"/>
    </reaction>
</comment>
<evidence type="ECO:0000313" key="12">
    <source>
        <dbReference type="EMBL" id="CAG9835704.1"/>
    </source>
</evidence>
<proteinExistence type="inferred from homology"/>
<evidence type="ECO:0000256" key="9">
    <source>
        <dbReference type="SAM" id="MobiDB-lite"/>
    </source>
</evidence>
<dbReference type="OrthoDB" id="1738954at2759"/>
<dbReference type="InterPro" id="IPR017441">
    <property type="entry name" value="Protein_kinase_ATP_BS"/>
</dbReference>
<evidence type="ECO:0000256" key="1">
    <source>
        <dbReference type="ARBA" id="ARBA00005354"/>
    </source>
</evidence>
<sequence>MSKNNLNENGSRSVSSNSFNSFLSDGEIIESGLEDIHISSKNNRPSSTSKAHKAKRIRFYHNGNKFFSGVVIPVAPERYRSFDSLTTELTTILTKSVTLPNGVRNVYSMEGKKVCNIDDLEDGKEYVVCGKGEMFKKIEYTKTDTLRSKRLSNTKFTLNSYSSVPRIVVPDCVRPKIVNIIRNGIKPRKMHYADDQKEKLSSDHKSHQMEADQAYDEKRKDTETPKTVPHLRTYNFEIQMDHKFMVPGHTHLKVDTEYSIIKKKRRELTFKYFTFMTGCDLYVQAAISRLLLNKRNSPSLEQVLSAFSEIVQFAVRRVYSLSGQSVNDLSQFFDNDDVFFIYGNEKPQPTDFELEFEETKAIHSYKKTTIHRNGGGPKPKMPKKELNRTYESEESLLKKLSEETNLILPVPLKTKYVVGRKVIGDGNFAIVRLCRDITTNKEYALKIIDKSKCKGKEDMIENEVKILRKVDHPNIMSLVADADTKSILYLVCEYVTGGDLFDQITIAQKYSEEQAALMINNLVSALAYLHSLNIVHRDVKPENLLVELDDDNRVKLLKLGDFGLACEVTKPLYTVCGTPTYVAPEILAESGYGLKIDVWAAGVILYILLCGYPPFVSQDNDQEKLFDCILSGQYDFPEEYWQDVSSCAKELIQNMLQLDPELRFSAEDVLDHPWLQPIST</sequence>
<dbReference type="PROSITE" id="PS50309">
    <property type="entry name" value="DC"/>
    <property type="match status" value="2"/>
</dbReference>
<dbReference type="AlphaFoldDB" id="A0A9N9T4X1"/>
<evidence type="ECO:0000256" key="3">
    <source>
        <dbReference type="ARBA" id="ARBA00022741"/>
    </source>
</evidence>
<dbReference type="PANTHER" id="PTHR24347">
    <property type="entry name" value="SERINE/THREONINE-PROTEIN KINASE"/>
    <property type="match status" value="1"/>
</dbReference>
<dbReference type="InterPro" id="IPR011009">
    <property type="entry name" value="Kinase-like_dom_sf"/>
</dbReference>
<feature type="domain" description="Doublecortin" evidence="11">
    <location>
        <begin position="271"/>
        <end position="353"/>
    </location>
</feature>
<name>A0A9N9T4X1_DIABA</name>
<dbReference type="Pfam" id="PF00069">
    <property type="entry name" value="Pkinase"/>
    <property type="match status" value="1"/>
</dbReference>
<evidence type="ECO:0000256" key="8">
    <source>
        <dbReference type="PROSITE-ProRule" id="PRU10141"/>
    </source>
</evidence>
<evidence type="ECO:0000256" key="7">
    <source>
        <dbReference type="ARBA" id="ARBA00048679"/>
    </source>
</evidence>
<dbReference type="CDD" id="cd14095">
    <property type="entry name" value="STKc_DCKL"/>
    <property type="match status" value="1"/>
</dbReference>
<comment type="catalytic activity">
    <reaction evidence="6">
        <text>L-threonyl-[protein] + ATP = O-phospho-L-threonyl-[protein] + ADP + H(+)</text>
        <dbReference type="Rhea" id="RHEA:46608"/>
        <dbReference type="Rhea" id="RHEA-COMP:11060"/>
        <dbReference type="Rhea" id="RHEA-COMP:11605"/>
        <dbReference type="ChEBI" id="CHEBI:15378"/>
        <dbReference type="ChEBI" id="CHEBI:30013"/>
        <dbReference type="ChEBI" id="CHEBI:30616"/>
        <dbReference type="ChEBI" id="CHEBI:61977"/>
        <dbReference type="ChEBI" id="CHEBI:456216"/>
        <dbReference type="EC" id="2.7.11.1"/>
    </reaction>
</comment>
<reference evidence="12" key="1">
    <citation type="submission" date="2022-01" db="EMBL/GenBank/DDBJ databases">
        <authorList>
            <person name="King R."/>
        </authorList>
    </citation>
    <scope>NUCLEOTIDE SEQUENCE</scope>
</reference>
<comment type="similarity">
    <text evidence="1">Belongs to the protein kinase superfamily. CAMK Ser/Thr protein kinase family. CaMK subfamily.</text>
</comment>
<dbReference type="InterPro" id="IPR003533">
    <property type="entry name" value="Doublecortin_dom"/>
</dbReference>
<dbReference type="Gene3D" id="3.30.200.20">
    <property type="entry name" value="Phosphorylase Kinase, domain 1"/>
    <property type="match status" value="1"/>
</dbReference>
<evidence type="ECO:0000256" key="2">
    <source>
        <dbReference type="ARBA" id="ARBA00012513"/>
    </source>
</evidence>
<protein>
    <recommendedName>
        <fullName evidence="2">non-specific serine/threonine protein kinase</fullName>
        <ecNumber evidence="2">2.7.11.1</ecNumber>
    </recommendedName>
    <alternativeName>
        <fullName evidence="5">Doublecortin-like and CAM kinase-like protein</fullName>
    </alternativeName>
</protein>
<dbReference type="SMART" id="SM00220">
    <property type="entry name" value="S_TKc"/>
    <property type="match status" value="1"/>
</dbReference>
<dbReference type="InterPro" id="IPR036572">
    <property type="entry name" value="Doublecortin_dom_sf"/>
</dbReference>
<evidence type="ECO:0000259" key="10">
    <source>
        <dbReference type="PROSITE" id="PS50011"/>
    </source>
</evidence>
<keyword evidence="13" id="KW-1185">Reference proteome</keyword>
<dbReference type="PROSITE" id="PS00108">
    <property type="entry name" value="PROTEIN_KINASE_ST"/>
    <property type="match status" value="1"/>
</dbReference>
<evidence type="ECO:0000256" key="6">
    <source>
        <dbReference type="ARBA" id="ARBA00047899"/>
    </source>
</evidence>
<dbReference type="Gene3D" id="3.10.20.230">
    <property type="entry name" value="Doublecortin domain"/>
    <property type="match status" value="2"/>
</dbReference>
<feature type="domain" description="Protein kinase" evidence="10">
    <location>
        <begin position="417"/>
        <end position="675"/>
    </location>
</feature>
<dbReference type="SUPFAM" id="SSF89837">
    <property type="entry name" value="Doublecortin (DC)"/>
    <property type="match status" value="2"/>
</dbReference>